<feature type="compositionally biased region" description="Pro residues" evidence="1">
    <location>
        <begin position="279"/>
        <end position="291"/>
    </location>
</feature>
<feature type="compositionally biased region" description="Basic residues" evidence="1">
    <location>
        <begin position="261"/>
        <end position="277"/>
    </location>
</feature>
<protein>
    <submittedName>
        <fullName evidence="2">Uncharacterized protein</fullName>
    </submittedName>
</protein>
<dbReference type="Proteomes" id="UP000235371">
    <property type="component" value="Unassembled WGS sequence"/>
</dbReference>
<feature type="compositionally biased region" description="Low complexity" evidence="1">
    <location>
        <begin position="236"/>
        <end position="246"/>
    </location>
</feature>
<sequence length="384" mass="43744">MTKSDAVSISLGPAKILSNSLLQSDLGNFFAHKYKSRSFFLSFSFLLSNTTFPPNQMKAQPRFYSSDTMNENTKTLLLREAKAAWETRYQRQSYSARWTASDDRKEPKRQRVPGEKPVKEPVFMMGRKWMLVSAEGTREIVTVEKMPEKALEEWPVASEKDDYNREEFCEAFRRKYEGVRSEDIDFFVRTFKVSLMTADPMNPTLGKEKAKEQATAPMNPILLEGKEKDPAPSPLAPSTSAPSSTPHAKKRKGSGEDPRPKKQTKKDKKEKRARKPKQAPEPAPEPAPELAPEPELEPEEDHLEPPPDSVGADTRVITPWIKTESKLGGVVWERTLEFTRSDGTTYVVVDHDHKDESTRHLPNYHGSRKWPKYNQDGKTHGGRR</sequence>
<dbReference type="InParanoid" id="A0A2J6TU14"/>
<evidence type="ECO:0000313" key="3">
    <source>
        <dbReference type="Proteomes" id="UP000235371"/>
    </source>
</evidence>
<keyword evidence="3" id="KW-1185">Reference proteome</keyword>
<evidence type="ECO:0000313" key="2">
    <source>
        <dbReference type="EMBL" id="PMD66523.1"/>
    </source>
</evidence>
<name>A0A2J6TU14_9HELO</name>
<feature type="region of interest" description="Disordered" evidence="1">
    <location>
        <begin position="96"/>
        <end position="116"/>
    </location>
</feature>
<dbReference type="EMBL" id="KZ613743">
    <property type="protein sequence ID" value="PMD66523.1"/>
    <property type="molecule type" value="Genomic_DNA"/>
</dbReference>
<feature type="region of interest" description="Disordered" evidence="1">
    <location>
        <begin position="353"/>
        <end position="384"/>
    </location>
</feature>
<reference evidence="2 3" key="1">
    <citation type="submission" date="2016-04" db="EMBL/GenBank/DDBJ databases">
        <title>A degradative enzymes factory behind the ericoid mycorrhizal symbiosis.</title>
        <authorList>
            <consortium name="DOE Joint Genome Institute"/>
            <person name="Martino E."/>
            <person name="Morin E."/>
            <person name="Grelet G."/>
            <person name="Kuo A."/>
            <person name="Kohler A."/>
            <person name="Daghino S."/>
            <person name="Barry K."/>
            <person name="Choi C."/>
            <person name="Cichocki N."/>
            <person name="Clum A."/>
            <person name="Copeland A."/>
            <person name="Hainaut M."/>
            <person name="Haridas S."/>
            <person name="Labutti K."/>
            <person name="Lindquist E."/>
            <person name="Lipzen A."/>
            <person name="Khouja H.-R."/>
            <person name="Murat C."/>
            <person name="Ohm R."/>
            <person name="Olson A."/>
            <person name="Spatafora J."/>
            <person name="Veneault-Fourrey C."/>
            <person name="Henrissat B."/>
            <person name="Grigoriev I."/>
            <person name="Martin F."/>
            <person name="Perotto S."/>
        </authorList>
    </citation>
    <scope>NUCLEOTIDE SEQUENCE [LARGE SCALE GENOMIC DNA]</scope>
    <source>
        <strain evidence="2 3">E</strain>
    </source>
</reference>
<dbReference type="OrthoDB" id="10667588at2759"/>
<feature type="compositionally biased region" description="Basic and acidic residues" evidence="1">
    <location>
        <begin position="375"/>
        <end position="384"/>
    </location>
</feature>
<dbReference type="AlphaFoldDB" id="A0A2J6TU14"/>
<gene>
    <name evidence="2" type="ORF">K444DRAFT_624028</name>
</gene>
<proteinExistence type="predicted"/>
<feature type="compositionally biased region" description="Acidic residues" evidence="1">
    <location>
        <begin position="292"/>
        <end position="302"/>
    </location>
</feature>
<dbReference type="RefSeq" id="XP_024743427.1">
    <property type="nucleotide sequence ID" value="XM_024882347.1"/>
</dbReference>
<dbReference type="GeneID" id="36590424"/>
<feature type="region of interest" description="Disordered" evidence="1">
    <location>
        <begin position="223"/>
        <end position="317"/>
    </location>
</feature>
<evidence type="ECO:0000256" key="1">
    <source>
        <dbReference type="SAM" id="MobiDB-lite"/>
    </source>
</evidence>
<organism evidence="2 3">
    <name type="scientific">Hyaloscypha bicolor E</name>
    <dbReference type="NCBI Taxonomy" id="1095630"/>
    <lineage>
        <taxon>Eukaryota</taxon>
        <taxon>Fungi</taxon>
        <taxon>Dikarya</taxon>
        <taxon>Ascomycota</taxon>
        <taxon>Pezizomycotina</taxon>
        <taxon>Leotiomycetes</taxon>
        <taxon>Helotiales</taxon>
        <taxon>Hyaloscyphaceae</taxon>
        <taxon>Hyaloscypha</taxon>
        <taxon>Hyaloscypha bicolor</taxon>
    </lineage>
</organism>
<accession>A0A2J6TU14</accession>